<proteinExistence type="inferred from homology"/>
<evidence type="ECO:0000256" key="2">
    <source>
        <dbReference type="SAM" id="MobiDB-lite"/>
    </source>
</evidence>
<evidence type="ECO:0008006" key="5">
    <source>
        <dbReference type="Google" id="ProtNLM"/>
    </source>
</evidence>
<dbReference type="OrthoDB" id="17212at2759"/>
<dbReference type="eggNOG" id="KOG4019">
    <property type="taxonomic scope" value="Eukaryota"/>
</dbReference>
<dbReference type="Pfam" id="PF04847">
    <property type="entry name" value="Calcipressin"/>
    <property type="match status" value="1"/>
</dbReference>
<dbReference type="KEGG" id="kng:KNAG_0F03300"/>
<dbReference type="OMA" id="MPPRSIF"/>
<dbReference type="HOGENOM" id="CLU_1390040_0_0_1"/>
<gene>
    <name evidence="3" type="primary">KNAG0F03300</name>
    <name evidence="3" type="ordered locus">KNAG_0F03300</name>
</gene>
<accession>J7S0H7</accession>
<comment type="similarity">
    <text evidence="1">Belongs to the RCAN family.</text>
</comment>
<sequence length="207" mass="23199">MTEVLATDTIVITGRKGVLIDNDAVSLIQNWLSDTVLLSHTVLRDNPLQLIVLRKFQKILLISPATDLSRSIMHVAENDDELLSSNFQFTYSLTNTAATCEKDYLKLPERDHLFLISPPTSPPPEFDYTRCEERPSTIENVTTHLPRSHMSGEADDDKGVLLVSDVGSITIDRCQTQKSDDEMVPVMALEQRRTAAPPRSLFDSDDE</sequence>
<protein>
    <recommendedName>
        <fullName evidence="5">Calcipressin</fullName>
    </recommendedName>
</protein>
<organism evidence="3 4">
    <name type="scientific">Huiozyma naganishii (strain ATCC MYA-139 / BCRC 22969 / CBS 8797 / KCTC 17520 / NBRC 10181 / NCYC 3082 / Yp74L-3)</name>
    <name type="common">Yeast</name>
    <name type="synonym">Kazachstania naganishii</name>
    <dbReference type="NCBI Taxonomy" id="1071383"/>
    <lineage>
        <taxon>Eukaryota</taxon>
        <taxon>Fungi</taxon>
        <taxon>Dikarya</taxon>
        <taxon>Ascomycota</taxon>
        <taxon>Saccharomycotina</taxon>
        <taxon>Saccharomycetes</taxon>
        <taxon>Saccharomycetales</taxon>
        <taxon>Saccharomycetaceae</taxon>
        <taxon>Huiozyma</taxon>
    </lineage>
</organism>
<dbReference type="AlphaFoldDB" id="J7S0H7"/>
<dbReference type="EMBL" id="HE978319">
    <property type="protein sequence ID" value="CCK70992.1"/>
    <property type="molecule type" value="Genomic_DNA"/>
</dbReference>
<reference evidence="4" key="2">
    <citation type="submission" date="2012-08" db="EMBL/GenBank/DDBJ databases">
        <title>Genome sequence of Kazachstania naganishii.</title>
        <authorList>
            <person name="Gordon J.L."/>
            <person name="Armisen D."/>
            <person name="Proux-Wera E."/>
            <person name="OhEigeartaigh S.S."/>
            <person name="Byrne K.P."/>
            <person name="Wolfe K.H."/>
        </authorList>
    </citation>
    <scope>NUCLEOTIDE SEQUENCE [LARGE SCALE GENOMIC DNA]</scope>
    <source>
        <strain evidence="4">ATCC MYA-139 / BCRC 22969 / CBS 8797 / CCRC 22969 / KCTC 17520 / NBRC 10181 / NCYC 3082</strain>
    </source>
</reference>
<keyword evidence="4" id="KW-1185">Reference proteome</keyword>
<evidence type="ECO:0000256" key="1">
    <source>
        <dbReference type="ARBA" id="ARBA00008209"/>
    </source>
</evidence>
<feature type="region of interest" description="Disordered" evidence="2">
    <location>
        <begin position="174"/>
        <end position="207"/>
    </location>
</feature>
<evidence type="ECO:0000313" key="3">
    <source>
        <dbReference type="EMBL" id="CCK70992.1"/>
    </source>
</evidence>
<dbReference type="Proteomes" id="UP000006310">
    <property type="component" value="Chromosome 6"/>
</dbReference>
<dbReference type="GO" id="GO:0019722">
    <property type="term" value="P:calcium-mediated signaling"/>
    <property type="evidence" value="ECO:0007669"/>
    <property type="project" value="EnsemblFungi"/>
</dbReference>
<reference evidence="3 4" key="1">
    <citation type="journal article" date="2011" name="Proc. Natl. Acad. Sci. U.S.A.">
        <title>Evolutionary erosion of yeast sex chromosomes by mating-type switching accidents.</title>
        <authorList>
            <person name="Gordon J.L."/>
            <person name="Armisen D."/>
            <person name="Proux-Wera E."/>
            <person name="Oheigeartaigh S.S."/>
            <person name="Byrne K.P."/>
            <person name="Wolfe K.H."/>
        </authorList>
    </citation>
    <scope>NUCLEOTIDE SEQUENCE [LARGE SCALE GENOMIC DNA]</scope>
    <source>
        <strain evidence="4">ATCC MYA-139 / BCRC 22969 / CBS 8797 / CCRC 22969 / KCTC 17520 / NBRC 10181 / NCYC 3082</strain>
    </source>
</reference>
<dbReference type="InterPro" id="IPR006931">
    <property type="entry name" value="Calcipressin"/>
</dbReference>
<dbReference type="GO" id="GO:0008597">
    <property type="term" value="F:calcium-dependent protein serine/threonine phosphatase regulator activity"/>
    <property type="evidence" value="ECO:0007669"/>
    <property type="project" value="EnsemblFungi"/>
</dbReference>
<evidence type="ECO:0000313" key="4">
    <source>
        <dbReference type="Proteomes" id="UP000006310"/>
    </source>
</evidence>
<dbReference type="STRING" id="1071383.J7S0H7"/>
<dbReference type="RefSeq" id="XP_022465238.1">
    <property type="nucleotide sequence ID" value="XM_022608776.1"/>
</dbReference>
<name>J7S0H7_HUIN7</name>
<dbReference type="GeneID" id="34526707"/>
<dbReference type="GO" id="GO:0030346">
    <property type="term" value="F:protein phosphatase 2B binding"/>
    <property type="evidence" value="ECO:0007669"/>
    <property type="project" value="EnsemblFungi"/>
</dbReference>